<feature type="transmembrane region" description="Helical" evidence="6">
    <location>
        <begin position="288"/>
        <end position="307"/>
    </location>
</feature>
<dbReference type="RefSeq" id="WP_064550489.1">
    <property type="nucleotide sequence ID" value="NZ_LXMA01000004.1"/>
</dbReference>
<feature type="domain" description="Na+/H+ antiporter NhaC-like C-terminal" evidence="7">
    <location>
        <begin position="162"/>
        <end position="465"/>
    </location>
</feature>
<gene>
    <name evidence="8" type="ORF">A7K69_16820</name>
</gene>
<comment type="subcellular location">
    <subcellularLocation>
        <location evidence="1">Cell membrane</location>
        <topology evidence="1">Multi-pass membrane protein</topology>
    </subcellularLocation>
</comment>
<evidence type="ECO:0000256" key="4">
    <source>
        <dbReference type="ARBA" id="ARBA00022989"/>
    </source>
</evidence>
<feature type="transmembrane region" description="Helical" evidence="6">
    <location>
        <begin position="249"/>
        <end position="268"/>
    </location>
</feature>
<dbReference type="PANTHER" id="PTHR43478">
    <property type="entry name" value="NA+/H+ ANTIPORTER-RELATED"/>
    <property type="match status" value="1"/>
</dbReference>
<keyword evidence="4 6" id="KW-1133">Transmembrane helix</keyword>
<feature type="transmembrane region" description="Helical" evidence="6">
    <location>
        <begin position="189"/>
        <end position="215"/>
    </location>
</feature>
<evidence type="ECO:0000313" key="8">
    <source>
        <dbReference type="EMBL" id="OAT73972.1"/>
    </source>
</evidence>
<feature type="transmembrane region" description="Helical" evidence="6">
    <location>
        <begin position="5"/>
        <end position="21"/>
    </location>
</feature>
<organism evidence="8 9">
    <name type="scientific">Parageobacillus thermoglucosidasius</name>
    <name type="common">Geobacillus thermoglucosidasius</name>
    <dbReference type="NCBI Taxonomy" id="1426"/>
    <lineage>
        <taxon>Bacteria</taxon>
        <taxon>Bacillati</taxon>
        <taxon>Bacillota</taxon>
        <taxon>Bacilli</taxon>
        <taxon>Bacillales</taxon>
        <taxon>Anoxybacillaceae</taxon>
        <taxon>Parageobacillus</taxon>
    </lineage>
</organism>
<feature type="transmembrane region" description="Helical" evidence="6">
    <location>
        <begin position="327"/>
        <end position="344"/>
    </location>
</feature>
<evidence type="ECO:0000256" key="6">
    <source>
        <dbReference type="SAM" id="Phobius"/>
    </source>
</evidence>
<protein>
    <submittedName>
        <fullName evidence="8">Sodium:proton antiporter</fullName>
    </submittedName>
</protein>
<comment type="caution">
    <text evidence="8">The sequence shown here is derived from an EMBL/GenBank/DDBJ whole genome shotgun (WGS) entry which is preliminary data.</text>
</comment>
<feature type="transmembrane region" description="Helical" evidence="6">
    <location>
        <begin position="104"/>
        <end position="125"/>
    </location>
</feature>
<proteinExistence type="predicted"/>
<evidence type="ECO:0000256" key="5">
    <source>
        <dbReference type="ARBA" id="ARBA00023136"/>
    </source>
</evidence>
<feature type="transmembrane region" description="Helical" evidence="6">
    <location>
        <begin position="146"/>
        <end position="169"/>
    </location>
</feature>
<dbReference type="AlphaFoldDB" id="A0A1B7KV41"/>
<feature type="transmembrane region" description="Helical" evidence="6">
    <location>
        <begin position="27"/>
        <end position="46"/>
    </location>
</feature>
<name>A0A1B7KV41_PARTM</name>
<sequence>MEGTWLSLLPFLVVIPLAIWLKEIVPGLVIGLIVGAFCLEEGSVLATIERAVDTLLKTMNNLEHMKVVAFLYLFGSLIGMMQIAGGVKGFVQWIDGRLHSKRRLLLFIWLTVPFTFFMPMFRIMLLGPVMKSILGKFRIDRRRIAYMIDVSTEPIIVLLPAATAFVGFMESVVAGALEQNQINTSAYELFLASLPYNFFAVIALFIGLMTTFMNVRIGRKERKREKEKTNPFHQLGLRKELALVSGEPLHLFFPLFLVLVLTFFFFWYSGTKNGAVTIIDAFSKADATMAMLMALFVTIIATTVFYLIRRQPLHELIYHFFDGGNQLMAPIGMLLLVWAVSLVADELGFSTYVSSTLGTWLPKEVVPAAVFAAGSFISYFIGTSWGTWGIFMPLGITLAAATGAPLPMTIGAVFASGTFGAFASPLGDTTITTASMMDLDLMSYAKYKLRISLLFAILSMVAYLIAPIFFA</sequence>
<dbReference type="GO" id="GO:0005886">
    <property type="term" value="C:plasma membrane"/>
    <property type="evidence" value="ECO:0007669"/>
    <property type="project" value="UniProtKB-SubCell"/>
</dbReference>
<accession>A0A1B7KV41</accession>
<keyword evidence="5 6" id="KW-0472">Membrane</keyword>
<evidence type="ECO:0000256" key="1">
    <source>
        <dbReference type="ARBA" id="ARBA00004651"/>
    </source>
</evidence>
<evidence type="ECO:0000256" key="2">
    <source>
        <dbReference type="ARBA" id="ARBA00022475"/>
    </source>
</evidence>
<feature type="transmembrane region" description="Helical" evidence="6">
    <location>
        <begin position="67"/>
        <end position="84"/>
    </location>
</feature>
<dbReference type="Proteomes" id="UP000078290">
    <property type="component" value="Unassembled WGS sequence"/>
</dbReference>
<keyword evidence="3 6" id="KW-0812">Transmembrane</keyword>
<dbReference type="InterPro" id="IPR018461">
    <property type="entry name" value="Na/H_Antiport_NhaC-like_C"/>
</dbReference>
<reference evidence="9" key="1">
    <citation type="submission" date="2016-05" db="EMBL/GenBank/DDBJ databases">
        <authorList>
            <person name="Wang W."/>
            <person name="Zhu L."/>
        </authorList>
    </citation>
    <scope>NUCLEOTIDE SEQUENCE [LARGE SCALE GENOMIC DNA]</scope>
    <source>
        <strain evidence="9">W-2</strain>
    </source>
</reference>
<feature type="transmembrane region" description="Helical" evidence="6">
    <location>
        <begin position="451"/>
        <end position="470"/>
    </location>
</feature>
<evidence type="ECO:0000313" key="9">
    <source>
        <dbReference type="Proteomes" id="UP000078290"/>
    </source>
</evidence>
<feature type="transmembrane region" description="Helical" evidence="6">
    <location>
        <begin position="364"/>
        <end position="381"/>
    </location>
</feature>
<evidence type="ECO:0000256" key="3">
    <source>
        <dbReference type="ARBA" id="ARBA00022692"/>
    </source>
</evidence>
<dbReference type="Pfam" id="PF03553">
    <property type="entry name" value="Na_H_antiporter"/>
    <property type="match status" value="1"/>
</dbReference>
<evidence type="ECO:0000259" key="7">
    <source>
        <dbReference type="Pfam" id="PF03553"/>
    </source>
</evidence>
<dbReference type="EMBL" id="LXMA01000004">
    <property type="protein sequence ID" value="OAT73972.1"/>
    <property type="molecule type" value="Genomic_DNA"/>
</dbReference>
<dbReference type="PANTHER" id="PTHR43478:SF1">
    <property type="entry name" value="NA+_H+ ANTIPORTER NHAC-LIKE C-TERMINAL DOMAIN-CONTAINING PROTEIN"/>
    <property type="match status" value="1"/>
</dbReference>
<keyword evidence="2" id="KW-1003">Cell membrane</keyword>